<comment type="subcellular location">
    <subcellularLocation>
        <location evidence="1">Cell membrane</location>
        <topology evidence="1">Multi-pass membrane protein</topology>
    </subcellularLocation>
</comment>
<feature type="transmembrane region" description="Helical" evidence="8">
    <location>
        <begin position="89"/>
        <end position="108"/>
    </location>
</feature>
<dbReference type="CDD" id="cd17324">
    <property type="entry name" value="MFS_NepI_like"/>
    <property type="match status" value="1"/>
</dbReference>
<dbReference type="PANTHER" id="PTHR43271">
    <property type="entry name" value="BLL2771 PROTEIN"/>
    <property type="match status" value="1"/>
</dbReference>
<dbReference type="PROSITE" id="PS50850">
    <property type="entry name" value="MFS"/>
    <property type="match status" value="1"/>
</dbReference>
<evidence type="ECO:0000256" key="4">
    <source>
        <dbReference type="ARBA" id="ARBA00022475"/>
    </source>
</evidence>
<keyword evidence="11" id="KW-1185">Reference proteome</keyword>
<organism evidence="10 11">
    <name type="scientific">Luteococcus sanguinis</name>
    <dbReference type="NCBI Taxonomy" id="174038"/>
    <lineage>
        <taxon>Bacteria</taxon>
        <taxon>Bacillati</taxon>
        <taxon>Actinomycetota</taxon>
        <taxon>Actinomycetes</taxon>
        <taxon>Propionibacteriales</taxon>
        <taxon>Propionibacteriaceae</taxon>
        <taxon>Luteococcus</taxon>
    </lineage>
</organism>
<feature type="domain" description="Major facilitator superfamily (MFS) profile" evidence="9">
    <location>
        <begin position="19"/>
        <end position="405"/>
    </location>
</feature>
<gene>
    <name evidence="10" type="ORF">ACFP57_07005</name>
</gene>
<feature type="transmembrane region" description="Helical" evidence="8">
    <location>
        <begin position="20"/>
        <end position="40"/>
    </location>
</feature>
<keyword evidence="4" id="KW-1003">Cell membrane</keyword>
<evidence type="ECO:0000256" key="2">
    <source>
        <dbReference type="ARBA" id="ARBA00008335"/>
    </source>
</evidence>
<feature type="transmembrane region" description="Helical" evidence="8">
    <location>
        <begin position="60"/>
        <end position="77"/>
    </location>
</feature>
<evidence type="ECO:0000256" key="6">
    <source>
        <dbReference type="ARBA" id="ARBA00022989"/>
    </source>
</evidence>
<feature type="transmembrane region" description="Helical" evidence="8">
    <location>
        <begin position="290"/>
        <end position="309"/>
    </location>
</feature>
<feature type="transmembrane region" description="Helical" evidence="8">
    <location>
        <begin position="175"/>
        <end position="197"/>
    </location>
</feature>
<protein>
    <submittedName>
        <fullName evidence="10">MFS transporter</fullName>
    </submittedName>
</protein>
<evidence type="ECO:0000256" key="1">
    <source>
        <dbReference type="ARBA" id="ARBA00004651"/>
    </source>
</evidence>
<comment type="similarity">
    <text evidence="2">Belongs to the major facilitator superfamily.</text>
</comment>
<sequence>MTARAHDDRSRGLTPGDPALRRVTAALFLAGLVTFAALYATQPLLPLLGAAFAKTPAETTLTVSAATISLGLALLFLGPVSDAHGRTNIIVASLFASSAVTLACAVAPTWHLLLALRALLGISVAGLPAVAVAYLREEVHPAAAGRATGTYIGGTALGGMAGRLVAGGIADVLDWRWALAGIGLLCLACAVAVRALLPASSHFIAQPLRPSELTQRTLRLLADPTQLALMTLSFCAMGAFVATFNAMGYRLEAPPYELSVGVAGLVFLVYALGSWSSTRAGRATDRRGPGPVAVVGLVITLGGIALAAMRPLPLIVAGLSLVTVGFFAAHAVASGWVAANSVRRGLGTGQAASLYLFAYYLGSSLAGTAAGSAWSAHGWTGVTWLTGSLVALASLAALAASSREPRPSRIPG</sequence>
<feature type="transmembrane region" description="Helical" evidence="8">
    <location>
        <begin position="382"/>
        <end position="400"/>
    </location>
</feature>
<feature type="transmembrane region" description="Helical" evidence="8">
    <location>
        <begin position="147"/>
        <end position="169"/>
    </location>
</feature>
<evidence type="ECO:0000256" key="5">
    <source>
        <dbReference type="ARBA" id="ARBA00022692"/>
    </source>
</evidence>
<evidence type="ECO:0000313" key="10">
    <source>
        <dbReference type="EMBL" id="MFC6396735.1"/>
    </source>
</evidence>
<feature type="transmembrane region" description="Helical" evidence="8">
    <location>
        <begin position="315"/>
        <end position="339"/>
    </location>
</feature>
<dbReference type="PANTHER" id="PTHR43271:SF1">
    <property type="entry name" value="INNER MEMBRANE TRANSPORT PROTEIN YNFM"/>
    <property type="match status" value="1"/>
</dbReference>
<reference evidence="11" key="1">
    <citation type="journal article" date="2019" name="Int. J. Syst. Evol. Microbiol.">
        <title>The Global Catalogue of Microorganisms (GCM) 10K type strain sequencing project: providing services to taxonomists for standard genome sequencing and annotation.</title>
        <authorList>
            <consortium name="The Broad Institute Genomics Platform"/>
            <consortium name="The Broad Institute Genome Sequencing Center for Infectious Disease"/>
            <person name="Wu L."/>
            <person name="Ma J."/>
        </authorList>
    </citation>
    <scope>NUCLEOTIDE SEQUENCE [LARGE SCALE GENOMIC DNA]</scope>
    <source>
        <strain evidence="11">CGMCC 1.15277</strain>
    </source>
</reference>
<keyword evidence="7 8" id="KW-0472">Membrane</keyword>
<dbReference type="InterPro" id="IPR036259">
    <property type="entry name" value="MFS_trans_sf"/>
</dbReference>
<keyword evidence="5 8" id="KW-0812">Transmembrane</keyword>
<evidence type="ECO:0000256" key="3">
    <source>
        <dbReference type="ARBA" id="ARBA00022448"/>
    </source>
</evidence>
<feature type="transmembrane region" description="Helical" evidence="8">
    <location>
        <begin position="258"/>
        <end position="278"/>
    </location>
</feature>
<keyword evidence="3" id="KW-0813">Transport</keyword>
<comment type="caution">
    <text evidence="10">The sequence shown here is derived from an EMBL/GenBank/DDBJ whole genome shotgun (WGS) entry which is preliminary data.</text>
</comment>
<evidence type="ECO:0000313" key="11">
    <source>
        <dbReference type="Proteomes" id="UP001596266"/>
    </source>
</evidence>
<feature type="transmembrane region" description="Helical" evidence="8">
    <location>
        <begin position="227"/>
        <end position="246"/>
    </location>
</feature>
<name>A0ABW1WZT2_9ACTN</name>
<dbReference type="InterPro" id="IPR011701">
    <property type="entry name" value="MFS"/>
</dbReference>
<dbReference type="InterPro" id="IPR020846">
    <property type="entry name" value="MFS_dom"/>
</dbReference>
<evidence type="ECO:0000259" key="9">
    <source>
        <dbReference type="PROSITE" id="PS50850"/>
    </source>
</evidence>
<proteinExistence type="inferred from homology"/>
<evidence type="ECO:0000256" key="8">
    <source>
        <dbReference type="SAM" id="Phobius"/>
    </source>
</evidence>
<keyword evidence="6 8" id="KW-1133">Transmembrane helix</keyword>
<accession>A0ABW1WZT2</accession>
<dbReference type="EMBL" id="JBHSUA010000015">
    <property type="protein sequence ID" value="MFC6396735.1"/>
    <property type="molecule type" value="Genomic_DNA"/>
</dbReference>
<feature type="transmembrane region" description="Helical" evidence="8">
    <location>
        <begin position="114"/>
        <end position="135"/>
    </location>
</feature>
<feature type="transmembrane region" description="Helical" evidence="8">
    <location>
        <begin position="351"/>
        <end position="376"/>
    </location>
</feature>
<dbReference type="SUPFAM" id="SSF103473">
    <property type="entry name" value="MFS general substrate transporter"/>
    <property type="match status" value="1"/>
</dbReference>
<dbReference type="Gene3D" id="1.20.1250.20">
    <property type="entry name" value="MFS general substrate transporter like domains"/>
    <property type="match status" value="1"/>
</dbReference>
<dbReference type="Pfam" id="PF07690">
    <property type="entry name" value="MFS_1"/>
    <property type="match status" value="1"/>
</dbReference>
<dbReference type="Proteomes" id="UP001596266">
    <property type="component" value="Unassembled WGS sequence"/>
</dbReference>
<dbReference type="RefSeq" id="WP_343884268.1">
    <property type="nucleotide sequence ID" value="NZ_BAAAKI010000001.1"/>
</dbReference>
<evidence type="ECO:0000256" key="7">
    <source>
        <dbReference type="ARBA" id="ARBA00023136"/>
    </source>
</evidence>